<dbReference type="EMBL" id="CP013107">
    <property type="protein sequence ID" value="APG90910.1"/>
    <property type="molecule type" value="Genomic_DNA"/>
</dbReference>
<dbReference type="Proteomes" id="UP000182306">
    <property type="component" value="Chromosome"/>
</dbReference>
<reference evidence="1 2" key="1">
    <citation type="submission" date="2015-10" db="EMBL/GenBank/DDBJ databases">
        <title>Genomic differences between typical nodule nitrogen-fixing rhizobial strains and those coming from bean seeds.</title>
        <authorList>
            <person name="Peralta H."/>
            <person name="Aguilar-Vera A."/>
            <person name="Diaz R."/>
            <person name="Mora Y."/>
            <person name="Martinez-Batallar G."/>
            <person name="Salazar E."/>
            <person name="Vargas-Lagunas C."/>
            <person name="Encarnacion S."/>
            <person name="Girard L."/>
            <person name="Mora J."/>
        </authorList>
    </citation>
    <scope>NUCLEOTIDE SEQUENCE [LARGE SCALE GENOMIC DNA]</scope>
    <source>
        <strain evidence="1 2">CFNEI 73</strain>
    </source>
</reference>
<dbReference type="KEGG" id="same:SAMCFNEI73_Ch1609"/>
<organism evidence="1 2">
    <name type="scientific">Sinorhizobium americanum</name>
    <dbReference type="NCBI Taxonomy" id="194963"/>
    <lineage>
        <taxon>Bacteria</taxon>
        <taxon>Pseudomonadati</taxon>
        <taxon>Pseudomonadota</taxon>
        <taxon>Alphaproteobacteria</taxon>
        <taxon>Hyphomicrobiales</taxon>
        <taxon>Rhizobiaceae</taxon>
        <taxon>Sinorhizobium/Ensifer group</taxon>
        <taxon>Sinorhizobium</taxon>
    </lineage>
</organism>
<evidence type="ECO:0000313" key="1">
    <source>
        <dbReference type="EMBL" id="APG90910.1"/>
    </source>
</evidence>
<dbReference type="AlphaFoldDB" id="A0A1L3LLD6"/>
<evidence type="ECO:0000313" key="2">
    <source>
        <dbReference type="Proteomes" id="UP000182306"/>
    </source>
</evidence>
<name>A0A1L3LLD6_9HYPH</name>
<accession>A0A1L3LLD6</accession>
<keyword evidence="2" id="KW-1185">Reference proteome</keyword>
<protein>
    <submittedName>
        <fullName evidence="1">Uncharacterized protein</fullName>
    </submittedName>
</protein>
<gene>
    <name evidence="1" type="ORF">SAMCFNEI73_Ch1609</name>
</gene>
<proteinExistence type="predicted"/>
<sequence>MGVKGKFNTEALTPDAPHLTVFYPEVDEFPQNLLKILTNLQFFTWKIRKSATSLDPHGF</sequence>